<dbReference type="RefSeq" id="WP_166232153.1">
    <property type="nucleotide sequence ID" value="NZ_CP049865.1"/>
</dbReference>
<dbReference type="PROSITE" id="PS00893">
    <property type="entry name" value="NUDIX_BOX"/>
    <property type="match status" value="1"/>
</dbReference>
<evidence type="ECO:0000313" key="6">
    <source>
        <dbReference type="Proteomes" id="UP000501058"/>
    </source>
</evidence>
<dbReference type="InterPro" id="IPR000086">
    <property type="entry name" value="NUDIX_hydrolase_dom"/>
</dbReference>
<evidence type="ECO:0000259" key="4">
    <source>
        <dbReference type="PROSITE" id="PS51462"/>
    </source>
</evidence>
<name>A0A6G7Y4K5_9ACTN</name>
<dbReference type="EMBL" id="CP049865">
    <property type="protein sequence ID" value="QIK71596.1"/>
    <property type="molecule type" value="Genomic_DNA"/>
</dbReference>
<dbReference type="SUPFAM" id="SSF55811">
    <property type="entry name" value="Nudix"/>
    <property type="match status" value="1"/>
</dbReference>
<evidence type="ECO:0000256" key="3">
    <source>
        <dbReference type="RuleBase" id="RU003476"/>
    </source>
</evidence>
<proteinExistence type="inferred from homology"/>
<organism evidence="5 6">
    <name type="scientific">Propioniciclava coleopterorum</name>
    <dbReference type="NCBI Taxonomy" id="2714937"/>
    <lineage>
        <taxon>Bacteria</taxon>
        <taxon>Bacillati</taxon>
        <taxon>Actinomycetota</taxon>
        <taxon>Actinomycetes</taxon>
        <taxon>Propionibacteriales</taxon>
        <taxon>Propionibacteriaceae</taxon>
        <taxon>Propioniciclava</taxon>
    </lineage>
</organism>
<dbReference type="AlphaFoldDB" id="A0A6G7Y4K5"/>
<dbReference type="PANTHER" id="PTHR43736:SF1">
    <property type="entry name" value="DIHYDRONEOPTERIN TRIPHOSPHATE DIPHOSPHATASE"/>
    <property type="match status" value="1"/>
</dbReference>
<dbReference type="Gene3D" id="3.90.79.10">
    <property type="entry name" value="Nucleoside Triphosphate Pyrophosphohydrolase"/>
    <property type="match status" value="1"/>
</dbReference>
<keyword evidence="6" id="KW-1185">Reference proteome</keyword>
<dbReference type="Pfam" id="PF00293">
    <property type="entry name" value="NUDIX"/>
    <property type="match status" value="1"/>
</dbReference>
<reference evidence="5 6" key="1">
    <citation type="submission" date="2020-03" db="EMBL/GenBank/DDBJ databases">
        <title>Propioniciclava sp. nov., isolated from Hydrophilus acuminatus.</title>
        <authorList>
            <person name="Hyun D.-W."/>
            <person name="Bae J.-W."/>
        </authorList>
    </citation>
    <scope>NUCLEOTIDE SEQUENCE [LARGE SCALE GENOMIC DNA]</scope>
    <source>
        <strain evidence="5 6">HDW11</strain>
    </source>
</reference>
<evidence type="ECO:0000313" key="5">
    <source>
        <dbReference type="EMBL" id="QIK71596.1"/>
    </source>
</evidence>
<dbReference type="InterPro" id="IPR020476">
    <property type="entry name" value="Nudix_hydrolase"/>
</dbReference>
<protein>
    <submittedName>
        <fullName evidence="5">NUDIX domain-containing protein</fullName>
    </submittedName>
</protein>
<dbReference type="CDD" id="cd02883">
    <property type="entry name" value="NUDIX_Hydrolase"/>
    <property type="match status" value="1"/>
</dbReference>
<feature type="domain" description="Nudix hydrolase" evidence="4">
    <location>
        <begin position="86"/>
        <end position="233"/>
    </location>
</feature>
<comment type="similarity">
    <text evidence="1 3">Belongs to the Nudix hydrolase family.</text>
</comment>
<dbReference type="InterPro" id="IPR020084">
    <property type="entry name" value="NUDIX_hydrolase_CS"/>
</dbReference>
<evidence type="ECO:0000256" key="1">
    <source>
        <dbReference type="ARBA" id="ARBA00005582"/>
    </source>
</evidence>
<dbReference type="PANTHER" id="PTHR43736">
    <property type="entry name" value="ADP-RIBOSE PYROPHOSPHATASE"/>
    <property type="match status" value="1"/>
</dbReference>
<keyword evidence="2 3" id="KW-0378">Hydrolase</keyword>
<dbReference type="PRINTS" id="PR00502">
    <property type="entry name" value="NUDIXFAMILY"/>
</dbReference>
<sequence>MQIIGVEVPGGSPVLSFALGHGDDPYQVAWEGGYRVVRPLSATGTVEDLTVTLQVCEHGRPIVPRGPQRIRSTLRGDEPVHEPVVRQRLAAYALVVSERGLLATEFSSRTAVPGMWGLPGGGIDPGENPAATVQREVFEETGQTIEILRFLDMQSDHWIGHSPSGVIEDFHAVRLIYAARCEAPIDAIVHDVGGTTASSRWVPASSLREVSWINGSRALLAKHGQQLLRSLHHTRAS</sequence>
<dbReference type="GO" id="GO:0016787">
    <property type="term" value="F:hydrolase activity"/>
    <property type="evidence" value="ECO:0007669"/>
    <property type="project" value="UniProtKB-KW"/>
</dbReference>
<dbReference type="Proteomes" id="UP000501058">
    <property type="component" value="Chromosome"/>
</dbReference>
<dbReference type="PROSITE" id="PS51462">
    <property type="entry name" value="NUDIX"/>
    <property type="match status" value="1"/>
</dbReference>
<dbReference type="KEGG" id="prv:G7070_04045"/>
<gene>
    <name evidence="5" type="ORF">G7070_04045</name>
</gene>
<evidence type="ECO:0000256" key="2">
    <source>
        <dbReference type="ARBA" id="ARBA00022801"/>
    </source>
</evidence>
<accession>A0A6G7Y4K5</accession>
<dbReference type="InterPro" id="IPR015797">
    <property type="entry name" value="NUDIX_hydrolase-like_dom_sf"/>
</dbReference>